<evidence type="ECO:0000313" key="4">
    <source>
        <dbReference type="Proteomes" id="UP000829517"/>
    </source>
</evidence>
<dbReference type="InterPro" id="IPR050640">
    <property type="entry name" value="Bact_2-comp_sensor_kinase"/>
</dbReference>
<protein>
    <submittedName>
        <fullName evidence="3">Sensor histidine kinase</fullName>
    </submittedName>
</protein>
<feature type="transmembrane region" description="Helical" evidence="1">
    <location>
        <begin position="12"/>
        <end position="33"/>
    </location>
</feature>
<evidence type="ECO:0000256" key="1">
    <source>
        <dbReference type="SAM" id="Phobius"/>
    </source>
</evidence>
<feature type="transmembrane region" description="Helical" evidence="1">
    <location>
        <begin position="77"/>
        <end position="95"/>
    </location>
</feature>
<feature type="transmembrane region" description="Helical" evidence="1">
    <location>
        <begin position="134"/>
        <end position="155"/>
    </location>
</feature>
<keyword evidence="4" id="KW-1185">Reference proteome</keyword>
<comment type="caution">
    <text evidence="3">The sequence shown here is derived from an EMBL/GenBank/DDBJ whole genome shotgun (WGS) entry which is preliminary data.</text>
</comment>
<evidence type="ECO:0000313" key="3">
    <source>
        <dbReference type="EMBL" id="MCF8715290.1"/>
    </source>
</evidence>
<dbReference type="GO" id="GO:0016301">
    <property type="term" value="F:kinase activity"/>
    <property type="evidence" value="ECO:0007669"/>
    <property type="project" value="UniProtKB-KW"/>
</dbReference>
<dbReference type="RefSeq" id="WP_236959254.1">
    <property type="nucleotide sequence ID" value="NZ_JAETXX010000006.1"/>
</dbReference>
<feature type="transmembrane region" description="Helical" evidence="1">
    <location>
        <begin position="45"/>
        <end position="65"/>
    </location>
</feature>
<evidence type="ECO:0000259" key="2">
    <source>
        <dbReference type="Pfam" id="PF06580"/>
    </source>
</evidence>
<keyword evidence="1" id="KW-1133">Transmembrane helix</keyword>
<dbReference type="InterPro" id="IPR010559">
    <property type="entry name" value="Sig_transdc_His_kin_internal"/>
</dbReference>
<name>A0ABS9J4I9_9FLAO</name>
<dbReference type="InterPro" id="IPR036890">
    <property type="entry name" value="HATPase_C_sf"/>
</dbReference>
<dbReference type="Gene3D" id="3.30.565.10">
    <property type="entry name" value="Histidine kinase-like ATPase, C-terminal domain"/>
    <property type="match status" value="1"/>
</dbReference>
<dbReference type="PANTHER" id="PTHR34220:SF7">
    <property type="entry name" value="SENSOR HISTIDINE KINASE YPDA"/>
    <property type="match status" value="1"/>
</dbReference>
<organism evidence="3 4">
    <name type="scientific">Joostella atrarenae</name>
    <dbReference type="NCBI Taxonomy" id="679257"/>
    <lineage>
        <taxon>Bacteria</taxon>
        <taxon>Pseudomonadati</taxon>
        <taxon>Bacteroidota</taxon>
        <taxon>Flavobacteriia</taxon>
        <taxon>Flavobacteriales</taxon>
        <taxon>Flavobacteriaceae</taxon>
        <taxon>Joostella</taxon>
    </lineage>
</organism>
<proteinExistence type="predicted"/>
<accession>A0ABS9J4I9</accession>
<gene>
    <name evidence="3" type="ORF">JM658_10670</name>
</gene>
<keyword evidence="3" id="KW-0808">Transferase</keyword>
<feature type="domain" description="Signal transduction histidine kinase internal region" evidence="2">
    <location>
        <begin position="174"/>
        <end position="251"/>
    </location>
</feature>
<dbReference type="SUPFAM" id="SSF55874">
    <property type="entry name" value="ATPase domain of HSP90 chaperone/DNA topoisomerase II/histidine kinase"/>
    <property type="match status" value="1"/>
</dbReference>
<dbReference type="PANTHER" id="PTHR34220">
    <property type="entry name" value="SENSOR HISTIDINE KINASE YPDA"/>
    <property type="match status" value="1"/>
</dbReference>
<reference evidence="3 4" key="1">
    <citation type="submission" date="2021-01" db="EMBL/GenBank/DDBJ databases">
        <title>Genome sequencing of Joostella atrarenae M1-2 (= KCTC 23194).</title>
        <authorList>
            <person name="Zakaria M.R."/>
            <person name="Lam M.Q."/>
            <person name="Chong C.S."/>
        </authorList>
    </citation>
    <scope>NUCLEOTIDE SEQUENCE [LARGE SCALE GENOMIC DNA]</scope>
    <source>
        <strain evidence="3 4">M1-2</strain>
    </source>
</reference>
<keyword evidence="1" id="KW-0812">Transmembrane</keyword>
<dbReference type="Proteomes" id="UP000829517">
    <property type="component" value="Unassembled WGS sequence"/>
</dbReference>
<dbReference type="Pfam" id="PF06580">
    <property type="entry name" value="His_kinase"/>
    <property type="match status" value="1"/>
</dbReference>
<dbReference type="EMBL" id="JAETXX010000006">
    <property type="protein sequence ID" value="MCF8715290.1"/>
    <property type="molecule type" value="Genomic_DNA"/>
</dbReference>
<sequence>MRTDLNSINKSNGIFSDVLLHVLVWLCWSGVILFQSYSRTGSIDFFSIFSPSFFINISLFYLNYYFLVPKLLLKKKIIPYLFVSLIVILVVNYIMERTLPPDIMFNREEVRGLPPAIDRRFNFPRDEWFRFKMFLGPAIGAAFYFVVGTIIRVYIEWNNNERLREKTETEKVNSELQFLKTQLNPHFLFNSLNAVYTLSIKKSPDTSEAIISLSELMRYMIYEANKEIVSLDKELDYIKSYIQLQRLRLPNAEEVYFNIYGDERGKTIKPLLFISFIENAFKYGTDYRGNTWIKINISIDEDKIHLFVRNKIGIVKKSPESSGIGLENIQNRLKLLYPGAHRLDMQNDGKYYTINLTILNIQGDEMHNNRR</sequence>
<keyword evidence="1" id="KW-0472">Membrane</keyword>
<keyword evidence="3" id="KW-0418">Kinase</keyword>